<evidence type="ECO:0000256" key="3">
    <source>
        <dbReference type="ARBA" id="ARBA00022801"/>
    </source>
</evidence>
<dbReference type="GO" id="GO:0046872">
    <property type="term" value="F:metal ion binding"/>
    <property type="evidence" value="ECO:0007669"/>
    <property type="project" value="UniProtKB-KW"/>
</dbReference>
<dbReference type="Proteomes" id="UP001347796">
    <property type="component" value="Unassembled WGS sequence"/>
</dbReference>
<keyword evidence="4" id="KW-0862">Zinc</keyword>
<feature type="signal peptide" evidence="9">
    <location>
        <begin position="1"/>
        <end position="17"/>
    </location>
</feature>
<dbReference type="AlphaFoldDB" id="A0AAN8K133"/>
<feature type="domain" description="Peptidase M12B" evidence="10">
    <location>
        <begin position="184"/>
        <end position="421"/>
    </location>
</feature>
<keyword evidence="1" id="KW-0645">Protease</keyword>
<evidence type="ECO:0000256" key="8">
    <source>
        <dbReference type="PROSITE-ProRule" id="PRU00276"/>
    </source>
</evidence>
<dbReference type="GO" id="GO:0006509">
    <property type="term" value="P:membrane protein ectodomain proteolysis"/>
    <property type="evidence" value="ECO:0007669"/>
    <property type="project" value="TreeGrafter"/>
</dbReference>
<evidence type="ECO:0000259" key="10">
    <source>
        <dbReference type="PROSITE" id="PS50215"/>
    </source>
</evidence>
<evidence type="ECO:0000313" key="12">
    <source>
        <dbReference type="Proteomes" id="UP001347796"/>
    </source>
</evidence>
<dbReference type="PANTHER" id="PTHR11905">
    <property type="entry name" value="ADAM A DISINTEGRIN AND METALLOPROTEASE DOMAIN"/>
    <property type="match status" value="1"/>
</dbReference>
<reference evidence="11 12" key="1">
    <citation type="submission" date="2024-01" db="EMBL/GenBank/DDBJ databases">
        <title>The genome of the rayed Mediterranean limpet Patella caerulea (Linnaeus, 1758).</title>
        <authorList>
            <person name="Anh-Thu Weber A."/>
            <person name="Halstead-Nussloch G."/>
        </authorList>
    </citation>
    <scope>NUCLEOTIDE SEQUENCE [LARGE SCALE GENOMIC DNA]</scope>
    <source>
        <strain evidence="11">AATW-2023a</strain>
        <tissue evidence="11">Whole specimen</tissue>
    </source>
</reference>
<keyword evidence="3" id="KW-0378">Hydrolase</keyword>
<keyword evidence="12" id="KW-1185">Reference proteome</keyword>
<dbReference type="InterPro" id="IPR041645">
    <property type="entry name" value="ADAMTS_CR_2"/>
</dbReference>
<evidence type="ECO:0000256" key="6">
    <source>
        <dbReference type="ARBA" id="ARBA00023157"/>
    </source>
</evidence>
<keyword evidence="5" id="KW-0482">Metalloprotease</keyword>
<evidence type="ECO:0000256" key="5">
    <source>
        <dbReference type="ARBA" id="ARBA00023049"/>
    </source>
</evidence>
<dbReference type="Gene3D" id="3.40.390.10">
    <property type="entry name" value="Collagenase (Catalytic Domain)"/>
    <property type="match status" value="1"/>
</dbReference>
<evidence type="ECO:0000256" key="2">
    <source>
        <dbReference type="ARBA" id="ARBA00022723"/>
    </source>
</evidence>
<comment type="caution">
    <text evidence="11">The sequence shown here is derived from an EMBL/GenBank/DDBJ whole genome shotgun (WGS) entry which is preliminary data.</text>
</comment>
<evidence type="ECO:0000256" key="7">
    <source>
        <dbReference type="ARBA" id="ARBA00023180"/>
    </source>
</evidence>
<keyword evidence="6" id="KW-1015">Disulfide bond</keyword>
<evidence type="ECO:0000256" key="1">
    <source>
        <dbReference type="ARBA" id="ARBA00022670"/>
    </source>
</evidence>
<dbReference type="EMBL" id="JAZGQO010000005">
    <property type="protein sequence ID" value="KAK6187015.1"/>
    <property type="molecule type" value="Genomic_DNA"/>
</dbReference>
<dbReference type="PANTHER" id="PTHR11905:SF159">
    <property type="entry name" value="ADAM METALLOPROTEASE"/>
    <property type="match status" value="1"/>
</dbReference>
<protein>
    <recommendedName>
        <fullName evidence="10">Peptidase M12B domain-containing protein</fullName>
    </recommendedName>
</protein>
<keyword evidence="7" id="KW-0325">Glycoprotein</keyword>
<dbReference type="Gene3D" id="3.40.1620.60">
    <property type="match status" value="1"/>
</dbReference>
<evidence type="ECO:0000313" key="11">
    <source>
        <dbReference type="EMBL" id="KAK6187015.1"/>
    </source>
</evidence>
<feature type="chain" id="PRO_5042906301" description="Peptidase M12B domain-containing protein" evidence="9">
    <location>
        <begin position="18"/>
        <end position="525"/>
    </location>
</feature>
<gene>
    <name evidence="11" type="ORF">SNE40_006266</name>
</gene>
<evidence type="ECO:0000256" key="9">
    <source>
        <dbReference type="SAM" id="SignalP"/>
    </source>
</evidence>
<evidence type="ECO:0000256" key="4">
    <source>
        <dbReference type="ARBA" id="ARBA00022833"/>
    </source>
</evidence>
<dbReference type="PROSITE" id="PS50215">
    <property type="entry name" value="ADAM_MEPRO"/>
    <property type="match status" value="1"/>
</dbReference>
<dbReference type="SUPFAM" id="SSF55486">
    <property type="entry name" value="Metalloproteases ('zincins'), catalytic domain"/>
    <property type="match status" value="1"/>
</dbReference>
<dbReference type="InterPro" id="IPR001590">
    <property type="entry name" value="Peptidase_M12B"/>
</dbReference>
<name>A0AAN8K133_PATCE</name>
<organism evidence="11 12">
    <name type="scientific">Patella caerulea</name>
    <name type="common">Rayed Mediterranean limpet</name>
    <dbReference type="NCBI Taxonomy" id="87958"/>
    <lineage>
        <taxon>Eukaryota</taxon>
        <taxon>Metazoa</taxon>
        <taxon>Spiralia</taxon>
        <taxon>Lophotrochozoa</taxon>
        <taxon>Mollusca</taxon>
        <taxon>Gastropoda</taxon>
        <taxon>Patellogastropoda</taxon>
        <taxon>Patelloidea</taxon>
        <taxon>Patellidae</taxon>
        <taxon>Patella</taxon>
    </lineage>
</organism>
<keyword evidence="9" id="KW-0732">Signal</keyword>
<dbReference type="GO" id="GO:0004222">
    <property type="term" value="F:metalloendopeptidase activity"/>
    <property type="evidence" value="ECO:0007669"/>
    <property type="project" value="InterPro"/>
</dbReference>
<dbReference type="InterPro" id="IPR024079">
    <property type="entry name" value="MetalloPept_cat_dom_sf"/>
</dbReference>
<dbReference type="Pfam" id="PF01421">
    <property type="entry name" value="Reprolysin"/>
    <property type="match status" value="1"/>
</dbReference>
<comment type="caution">
    <text evidence="8">Lacks conserved residue(s) required for the propagation of feature annotation.</text>
</comment>
<dbReference type="Pfam" id="PF17771">
    <property type="entry name" value="ADAMTS_CR_2"/>
    <property type="match status" value="1"/>
</dbReference>
<sequence length="525" mass="59774">MLRILVLAFCATVFVTASFERRALHKPGDAINVIVTGTSLFQDGEREKREVEQMPLNMDVEISSAHAISKLRLKRSPLVDAYVLDNGQKTQVNSIFDTQAVYEDREKRAAFIVRRSAANSYHMEGSLNHGEQMINMAPASRTKRHASDENVHEVISSDAFNINTDFVHRELKERVKRGVTFSTHYIEITFIADCEIYAQYLAKYKSDLFARQAMILHYTFTRTQIQCRFDSLKTRTLYFRINIVVTEFIILTDRTHCTFTETIKTTNDQVDADSSLTKCSAWLGYPVGNYTFKPTDHYMFFTGYDLTLDGDVRCIGQAYFKGLCQVTKPNIKSVSIVENHISPYITGHAASQQIGYVIGASYDGEAGVTCTDENYVMSRYMEIPTAKNVDAQRSYYFSSCSVNAMKRFLFGSSIQCTRVNRYSDEIVFGVQIPGQLLDADAQCRLEFGELSYFCRGSYMNEMNFDKMCYLGYCYDPVQYACTPIVFTEFTTCGNKKWCFKGRCISNPSAPTIPAGKTLVSYRHLY</sequence>
<keyword evidence="2" id="KW-0479">Metal-binding</keyword>
<proteinExistence type="predicted"/>
<accession>A0AAN8K133</accession>